<protein>
    <submittedName>
        <fullName evidence="2">Uncharacterized protein</fullName>
    </submittedName>
</protein>
<name>A0ABW7Y6S6_STRCE</name>
<accession>A0ABW7Y6S6</accession>
<proteinExistence type="predicted"/>
<evidence type="ECO:0000256" key="1">
    <source>
        <dbReference type="SAM" id="Phobius"/>
    </source>
</evidence>
<dbReference type="RefSeq" id="WP_398658654.1">
    <property type="nucleotide sequence ID" value="NZ_JBITDC010000010.1"/>
</dbReference>
<organism evidence="2 3">
    <name type="scientific">Streptomyces cellulosae</name>
    <dbReference type="NCBI Taxonomy" id="1968"/>
    <lineage>
        <taxon>Bacteria</taxon>
        <taxon>Bacillati</taxon>
        <taxon>Actinomycetota</taxon>
        <taxon>Actinomycetes</taxon>
        <taxon>Kitasatosporales</taxon>
        <taxon>Streptomycetaceae</taxon>
        <taxon>Streptomyces</taxon>
    </lineage>
</organism>
<keyword evidence="3" id="KW-1185">Reference proteome</keyword>
<gene>
    <name evidence="2" type="ORF">ACIA8P_26030</name>
</gene>
<feature type="transmembrane region" description="Helical" evidence="1">
    <location>
        <begin position="82"/>
        <end position="103"/>
    </location>
</feature>
<dbReference type="Proteomes" id="UP001612415">
    <property type="component" value="Unassembled WGS sequence"/>
</dbReference>
<keyword evidence="1" id="KW-1133">Transmembrane helix</keyword>
<keyword evidence="1" id="KW-0812">Transmembrane</keyword>
<dbReference type="EMBL" id="JBITDC010000010">
    <property type="protein sequence ID" value="MFI5678086.1"/>
    <property type="molecule type" value="Genomic_DNA"/>
</dbReference>
<evidence type="ECO:0000313" key="2">
    <source>
        <dbReference type="EMBL" id="MFI5678086.1"/>
    </source>
</evidence>
<sequence length="238" mass="24943">MTADHEGPAGLDALMAALTDDPLPDEARADAAFLAEHRAARADLAVLREQLGIIGDALGEPPPAVKPVPVRPARTRRRARDLAFGTLAVAAVAAVLSGMAWLLTQSGGGVGAASDSGGDSAASKQVSGARFGSPRYLACARTVAEGTVTRLEQLPDDEQLLVTVRVTRSYKPAKSRDELTYAVGRYDVPDLAKGDQVLLGVPEDTTTPDHWVVGEQEVARERAGIIVSLPESRTITCG</sequence>
<evidence type="ECO:0000313" key="3">
    <source>
        <dbReference type="Proteomes" id="UP001612415"/>
    </source>
</evidence>
<keyword evidence="1" id="KW-0472">Membrane</keyword>
<reference evidence="2 3" key="1">
    <citation type="submission" date="2024-10" db="EMBL/GenBank/DDBJ databases">
        <title>The Natural Products Discovery Center: Release of the First 8490 Sequenced Strains for Exploring Actinobacteria Biosynthetic Diversity.</title>
        <authorList>
            <person name="Kalkreuter E."/>
            <person name="Kautsar S.A."/>
            <person name="Yang D."/>
            <person name="Bader C.D."/>
            <person name="Teijaro C.N."/>
            <person name="Fluegel L."/>
            <person name="Davis C.M."/>
            <person name="Simpson J.R."/>
            <person name="Lauterbach L."/>
            <person name="Steele A.D."/>
            <person name="Gui C."/>
            <person name="Meng S."/>
            <person name="Li G."/>
            <person name="Viehrig K."/>
            <person name="Ye F."/>
            <person name="Su P."/>
            <person name="Kiefer A.F."/>
            <person name="Nichols A."/>
            <person name="Cepeda A.J."/>
            <person name="Yan W."/>
            <person name="Fan B."/>
            <person name="Jiang Y."/>
            <person name="Adhikari A."/>
            <person name="Zheng C.-J."/>
            <person name="Schuster L."/>
            <person name="Cowan T.M."/>
            <person name="Smanski M.J."/>
            <person name="Chevrette M.G."/>
            <person name="De Carvalho L.P.S."/>
            <person name="Shen B."/>
        </authorList>
    </citation>
    <scope>NUCLEOTIDE SEQUENCE [LARGE SCALE GENOMIC DNA]</scope>
    <source>
        <strain evidence="2 3">NPDC051599</strain>
    </source>
</reference>
<comment type="caution">
    <text evidence="2">The sequence shown here is derived from an EMBL/GenBank/DDBJ whole genome shotgun (WGS) entry which is preliminary data.</text>
</comment>